<evidence type="ECO:0000256" key="1">
    <source>
        <dbReference type="SAM" id="MobiDB-lite"/>
    </source>
</evidence>
<name>A0A369AFB1_9GAMM</name>
<comment type="caution">
    <text evidence="3">The sequence shown here is derived from an EMBL/GenBank/DDBJ whole genome shotgun (WGS) entry which is preliminary data.</text>
</comment>
<dbReference type="RefSeq" id="WP_114411342.1">
    <property type="nucleotide sequence ID" value="NZ_QPJQ01000007.1"/>
</dbReference>
<feature type="transmembrane region" description="Helical" evidence="2">
    <location>
        <begin position="85"/>
        <end position="103"/>
    </location>
</feature>
<dbReference type="InterPro" id="IPR009854">
    <property type="entry name" value="Orthoreo_P10"/>
</dbReference>
<dbReference type="Proteomes" id="UP000253506">
    <property type="component" value="Unassembled WGS sequence"/>
</dbReference>
<evidence type="ECO:0000313" key="3">
    <source>
        <dbReference type="EMBL" id="RCX07048.1"/>
    </source>
</evidence>
<organism evidence="3 4">
    <name type="scientific">Marinomonas foliarum</name>
    <dbReference type="NCBI Taxonomy" id="491950"/>
    <lineage>
        <taxon>Bacteria</taxon>
        <taxon>Pseudomonadati</taxon>
        <taxon>Pseudomonadota</taxon>
        <taxon>Gammaproteobacteria</taxon>
        <taxon>Oceanospirillales</taxon>
        <taxon>Oceanospirillaceae</taxon>
        <taxon>Marinomonas</taxon>
    </lineage>
</organism>
<keyword evidence="2" id="KW-1133">Transmembrane helix</keyword>
<keyword evidence="2" id="KW-0812">Transmembrane</keyword>
<protein>
    <submittedName>
        <fullName evidence="3">Virion membrane fusion protein p10</fullName>
    </submittedName>
</protein>
<evidence type="ECO:0000313" key="4">
    <source>
        <dbReference type="Proteomes" id="UP000253506"/>
    </source>
</evidence>
<dbReference type="Pfam" id="PF07204">
    <property type="entry name" value="Orthoreo_P10"/>
    <property type="match status" value="1"/>
</dbReference>
<dbReference type="EMBL" id="QPJQ01000007">
    <property type="protein sequence ID" value="RCX07048.1"/>
    <property type="molecule type" value="Genomic_DNA"/>
</dbReference>
<proteinExistence type="predicted"/>
<accession>A0A369AFB1</accession>
<sequence length="106" mass="11290">MSLWDDISNGASSIYNSAADSVSDAAEGVYGLFDVEDSENAPQTYQQTASLEQSATGETVSQIPDAQNNTGAQVTTTAQTNYTPYFIGGGVLIVVLLFLALMMRRK</sequence>
<evidence type="ECO:0000256" key="2">
    <source>
        <dbReference type="SAM" id="Phobius"/>
    </source>
</evidence>
<gene>
    <name evidence="3" type="ORF">DFP77_107148</name>
</gene>
<feature type="region of interest" description="Disordered" evidence="1">
    <location>
        <begin position="41"/>
        <end position="71"/>
    </location>
</feature>
<dbReference type="AlphaFoldDB" id="A0A369AFB1"/>
<reference evidence="3 4" key="1">
    <citation type="submission" date="2018-07" db="EMBL/GenBank/DDBJ databases">
        <title>Genomic Encyclopedia of Type Strains, Phase III (KMG-III): the genomes of soil and plant-associated and newly described type strains.</title>
        <authorList>
            <person name="Whitman W."/>
        </authorList>
    </citation>
    <scope>NUCLEOTIDE SEQUENCE [LARGE SCALE GENOMIC DNA]</scope>
    <source>
        <strain evidence="3 4">CECT 7731</strain>
    </source>
</reference>
<keyword evidence="2" id="KW-0472">Membrane</keyword>